<dbReference type="GO" id="GO:0005975">
    <property type="term" value="P:carbohydrate metabolic process"/>
    <property type="evidence" value="ECO:0007669"/>
    <property type="project" value="InterPro"/>
</dbReference>
<evidence type="ECO:0000313" key="11">
    <source>
        <dbReference type="Proteomes" id="UP000318331"/>
    </source>
</evidence>
<dbReference type="InterPro" id="IPR001250">
    <property type="entry name" value="Man6P_Isoase-1"/>
</dbReference>
<dbReference type="PANTHER" id="PTHR10309:SF0">
    <property type="entry name" value="MANNOSE-6-PHOSPHATE ISOMERASE"/>
    <property type="match status" value="1"/>
</dbReference>
<comment type="catalytic activity">
    <reaction evidence="1">
        <text>D-mannose 6-phosphate = D-fructose 6-phosphate</text>
        <dbReference type="Rhea" id="RHEA:12356"/>
        <dbReference type="ChEBI" id="CHEBI:58735"/>
        <dbReference type="ChEBI" id="CHEBI:61527"/>
        <dbReference type="EC" id="5.3.1.8"/>
    </reaction>
</comment>
<dbReference type="RefSeq" id="WP_246054584.1">
    <property type="nucleotide sequence ID" value="NZ_VFPN01000002.1"/>
</dbReference>
<dbReference type="Gene3D" id="1.10.441.10">
    <property type="entry name" value="Phosphomannose Isomerase, domain 2"/>
    <property type="match status" value="1"/>
</dbReference>
<proteinExistence type="inferred from homology"/>
<keyword evidence="5 8" id="KW-0862">Zinc</keyword>
<dbReference type="Proteomes" id="UP000318331">
    <property type="component" value="Unassembled WGS sequence"/>
</dbReference>
<dbReference type="Pfam" id="PF20511">
    <property type="entry name" value="PMI_typeI_cat"/>
    <property type="match status" value="1"/>
</dbReference>
<evidence type="ECO:0000259" key="9">
    <source>
        <dbReference type="Pfam" id="PF20511"/>
    </source>
</evidence>
<keyword evidence="6 10" id="KW-0413">Isomerase</keyword>
<evidence type="ECO:0000256" key="5">
    <source>
        <dbReference type="ARBA" id="ARBA00022833"/>
    </source>
</evidence>
<evidence type="ECO:0000256" key="4">
    <source>
        <dbReference type="ARBA" id="ARBA00022723"/>
    </source>
</evidence>
<dbReference type="InterPro" id="IPR046457">
    <property type="entry name" value="PMI_typeI_cat"/>
</dbReference>
<dbReference type="AlphaFoldDB" id="A0A543HYG0"/>
<dbReference type="EMBL" id="VFPN01000002">
    <property type="protein sequence ID" value="TQM63387.1"/>
    <property type="molecule type" value="Genomic_DNA"/>
</dbReference>
<evidence type="ECO:0000256" key="6">
    <source>
        <dbReference type="ARBA" id="ARBA00023235"/>
    </source>
</evidence>
<sequence length="403" mass="42511">MVLRMFVQIANVPRDYAWGSTTAIPELLGTAPTGRPQAELWLGTHPGSPSTVVLPDGSTGDLGQWLESVGATPQLPYLLKVLAAERPLSLQVHPSMVQARAGFERENALGIPRDAPHRNYRDAQHKPEVVVALSDAFHALSGFRALAEVQDDLAALAAVTTLSEDDLAALSRFAVRCTVSMHAPTEEAVRRELLDWVFSASPEAVRAGVALERAAAGLVGAASPSVATLRDLAGRYPGDPGTIVSLLLNRITLARGEAVYLPAGNIHAYLHGVGIEVMAASDNVLRGGLTPKHVDTAELFAVLDYATLPSPLLAAETLGEGVARWSPDVPDFQVWRLSPSANSPIPAPWRGVALGIVTEGEITLTEGDQRQTFRAGQSCAVCAEPGRVLVSGTGVIFAATVGD</sequence>
<protein>
    <recommendedName>
        <fullName evidence="3">mannose-6-phosphate isomerase</fullName>
        <ecNumber evidence="3">5.3.1.8</ecNumber>
    </recommendedName>
</protein>
<comment type="cofactor">
    <cofactor evidence="8">
        <name>Zn(2+)</name>
        <dbReference type="ChEBI" id="CHEBI:29105"/>
    </cofactor>
    <text evidence="8">Binds 1 zinc ion per subunit.</text>
</comment>
<feature type="binding site" evidence="8">
    <location>
        <position position="128"/>
    </location>
    <ligand>
        <name>Zn(2+)</name>
        <dbReference type="ChEBI" id="CHEBI:29105"/>
    </ligand>
</feature>
<keyword evidence="4 8" id="KW-0479">Metal-binding</keyword>
<dbReference type="InterPro" id="IPR016305">
    <property type="entry name" value="Mannose-6-P_Isomerase"/>
</dbReference>
<dbReference type="SUPFAM" id="SSF51182">
    <property type="entry name" value="RmlC-like cupins"/>
    <property type="match status" value="1"/>
</dbReference>
<name>A0A543HYG0_9MICO</name>
<dbReference type="InterPro" id="IPR014710">
    <property type="entry name" value="RmlC-like_jellyroll"/>
</dbReference>
<feature type="active site" evidence="7">
    <location>
        <position position="286"/>
    </location>
</feature>
<dbReference type="Gene3D" id="2.60.120.10">
    <property type="entry name" value="Jelly Rolls"/>
    <property type="match status" value="2"/>
</dbReference>
<dbReference type="GO" id="GO:0009298">
    <property type="term" value="P:GDP-mannose biosynthetic process"/>
    <property type="evidence" value="ECO:0007669"/>
    <property type="project" value="InterPro"/>
</dbReference>
<feature type="binding site" evidence="8">
    <location>
        <position position="267"/>
    </location>
    <ligand>
        <name>Zn(2+)</name>
        <dbReference type="ChEBI" id="CHEBI:29105"/>
    </ligand>
</feature>
<evidence type="ECO:0000256" key="3">
    <source>
        <dbReference type="ARBA" id="ARBA00011956"/>
    </source>
</evidence>
<gene>
    <name evidence="10" type="ORF">FB466_1649</name>
</gene>
<dbReference type="NCBIfam" id="TIGR00218">
    <property type="entry name" value="manA"/>
    <property type="match status" value="1"/>
</dbReference>
<dbReference type="GO" id="GO:0004476">
    <property type="term" value="F:mannose-6-phosphate isomerase activity"/>
    <property type="evidence" value="ECO:0007669"/>
    <property type="project" value="UniProtKB-EC"/>
</dbReference>
<dbReference type="PRINTS" id="PR00714">
    <property type="entry name" value="MAN6PISMRASE"/>
</dbReference>
<dbReference type="InterPro" id="IPR011051">
    <property type="entry name" value="RmlC_Cupin_sf"/>
</dbReference>
<evidence type="ECO:0000256" key="8">
    <source>
        <dbReference type="PIRSR" id="PIRSR001480-2"/>
    </source>
</evidence>
<evidence type="ECO:0000313" key="10">
    <source>
        <dbReference type="EMBL" id="TQM63387.1"/>
    </source>
</evidence>
<feature type="binding site" evidence="8">
    <location>
        <position position="91"/>
    </location>
    <ligand>
        <name>Zn(2+)</name>
        <dbReference type="ChEBI" id="CHEBI:29105"/>
    </ligand>
</feature>
<accession>A0A543HYG0</accession>
<feature type="binding site" evidence="8">
    <location>
        <position position="93"/>
    </location>
    <ligand>
        <name>Zn(2+)</name>
        <dbReference type="ChEBI" id="CHEBI:29105"/>
    </ligand>
</feature>
<organism evidence="10 11">
    <name type="scientific">Klugiella xanthotipulae</name>
    <dbReference type="NCBI Taxonomy" id="244735"/>
    <lineage>
        <taxon>Bacteria</taxon>
        <taxon>Bacillati</taxon>
        <taxon>Actinomycetota</taxon>
        <taxon>Actinomycetes</taxon>
        <taxon>Micrococcales</taxon>
        <taxon>Microbacteriaceae</taxon>
        <taxon>Klugiella</taxon>
    </lineage>
</organism>
<dbReference type="CDD" id="cd07011">
    <property type="entry name" value="cupin_PMI_type_I_N"/>
    <property type="match status" value="1"/>
</dbReference>
<evidence type="ECO:0000256" key="2">
    <source>
        <dbReference type="ARBA" id="ARBA00010772"/>
    </source>
</evidence>
<keyword evidence="11" id="KW-1185">Reference proteome</keyword>
<feature type="domain" description="Phosphomannose isomerase type I catalytic" evidence="9">
    <location>
        <begin position="9"/>
        <end position="145"/>
    </location>
</feature>
<comment type="similarity">
    <text evidence="2">Belongs to the mannose-6-phosphate isomerase type 1 family.</text>
</comment>
<evidence type="ECO:0000256" key="7">
    <source>
        <dbReference type="PIRSR" id="PIRSR001480-1"/>
    </source>
</evidence>
<comment type="caution">
    <text evidence="10">The sequence shown here is derived from an EMBL/GenBank/DDBJ whole genome shotgun (WGS) entry which is preliminary data.</text>
</comment>
<dbReference type="PIRSF" id="PIRSF001480">
    <property type="entry name" value="Mannose-6-phosphate_isomerase"/>
    <property type="match status" value="1"/>
</dbReference>
<dbReference type="PANTHER" id="PTHR10309">
    <property type="entry name" value="MANNOSE-6-PHOSPHATE ISOMERASE"/>
    <property type="match status" value="1"/>
</dbReference>
<dbReference type="EC" id="5.3.1.8" evidence="3"/>
<reference evidence="10 11" key="1">
    <citation type="submission" date="2019-06" db="EMBL/GenBank/DDBJ databases">
        <title>Sequencing the genomes of 1000 actinobacteria strains.</title>
        <authorList>
            <person name="Klenk H.-P."/>
        </authorList>
    </citation>
    <scope>NUCLEOTIDE SEQUENCE [LARGE SCALE GENOMIC DNA]</scope>
    <source>
        <strain evidence="10 11">DSM 18031</strain>
    </source>
</reference>
<evidence type="ECO:0000256" key="1">
    <source>
        <dbReference type="ARBA" id="ARBA00000757"/>
    </source>
</evidence>
<dbReference type="GO" id="GO:0005829">
    <property type="term" value="C:cytosol"/>
    <property type="evidence" value="ECO:0007669"/>
    <property type="project" value="TreeGrafter"/>
</dbReference>
<dbReference type="GO" id="GO:0008270">
    <property type="term" value="F:zinc ion binding"/>
    <property type="evidence" value="ECO:0007669"/>
    <property type="project" value="InterPro"/>
</dbReference>